<evidence type="ECO:0000313" key="4">
    <source>
        <dbReference type="EMBL" id="KAJ8543452.1"/>
    </source>
</evidence>
<protein>
    <submittedName>
        <fullName evidence="4">Uncharacterized protein</fullName>
    </submittedName>
</protein>
<dbReference type="PANTHER" id="PTHR36143:SF4">
    <property type="entry name" value="OS08G0177500 PROTEIN"/>
    <property type="match status" value="1"/>
</dbReference>
<accession>A0A9Q1R6V1</accession>
<keyword evidence="5" id="KW-1185">Reference proteome</keyword>
<feature type="compositionally biased region" description="Basic and acidic residues" evidence="2">
    <location>
        <begin position="223"/>
        <end position="243"/>
    </location>
</feature>
<evidence type="ECO:0000256" key="2">
    <source>
        <dbReference type="SAM" id="MobiDB-lite"/>
    </source>
</evidence>
<feature type="coiled-coil region" evidence="1">
    <location>
        <begin position="45"/>
        <end position="79"/>
    </location>
</feature>
<keyword evidence="1" id="KW-0175">Coiled coil</keyword>
<dbReference type="OrthoDB" id="656845at2759"/>
<dbReference type="AlphaFoldDB" id="A0A9Q1R6V1"/>
<comment type="caution">
    <text evidence="4">The sequence shown here is derived from an EMBL/GenBank/DDBJ whole genome shotgun (WGS) entry which is preliminary data.</text>
</comment>
<feature type="compositionally biased region" description="Basic and acidic residues" evidence="2">
    <location>
        <begin position="331"/>
        <end position="342"/>
    </location>
</feature>
<feature type="compositionally biased region" description="Basic and acidic residues" evidence="2">
    <location>
        <begin position="187"/>
        <end position="214"/>
    </location>
</feature>
<organism evidence="4 5">
    <name type="scientific">Anisodus acutangulus</name>
    <dbReference type="NCBI Taxonomy" id="402998"/>
    <lineage>
        <taxon>Eukaryota</taxon>
        <taxon>Viridiplantae</taxon>
        <taxon>Streptophyta</taxon>
        <taxon>Embryophyta</taxon>
        <taxon>Tracheophyta</taxon>
        <taxon>Spermatophyta</taxon>
        <taxon>Magnoliopsida</taxon>
        <taxon>eudicotyledons</taxon>
        <taxon>Gunneridae</taxon>
        <taxon>Pentapetalae</taxon>
        <taxon>asterids</taxon>
        <taxon>lamiids</taxon>
        <taxon>Solanales</taxon>
        <taxon>Solanaceae</taxon>
        <taxon>Solanoideae</taxon>
        <taxon>Hyoscyameae</taxon>
        <taxon>Anisodus</taxon>
    </lineage>
</organism>
<evidence type="ECO:0000256" key="1">
    <source>
        <dbReference type="SAM" id="Coils"/>
    </source>
</evidence>
<evidence type="ECO:0000313" key="5">
    <source>
        <dbReference type="Proteomes" id="UP001152561"/>
    </source>
</evidence>
<sequence>MKRQLHTQNTGRSYGLVLLLAFGAAIFGVMTLHKLRDRHICNRFIPEKDRELDGLKLLLQEEREQAKEAKRQIEDMESDTHWHRTQKMDLDSRILEMTSTIFSLKEEQRTIEVALEDKQSEIKMLREKQMETKSDDSQVILLSETLRQKEAEIEDLKHRLEFSPVKMSSVSADDPSNPAVNFTPEAAGRRDDGRRGREELNESIKREDQKKSVEDIDNNSNESAHKKNKEVTRKGEDTGKAGDEQSQQLKTSQKDVPGCNTIFQINQGQRQNKNYTTDNASNENEDDKNQVQKQSNEVGAHDKGVTKGTSRVTKYHMRKTRRKRRQKIAKHQGDESGMHPEGHGIASMRNRKFLKVKMGTERIERIGGSKLETSDHQKDKDMDVDMRKKSDEEDYGIEMTKKIKKKSEDSALQINNQIRHAKTAEKDVRDDYLEVENDKETEEEEANMTGSAASLGEEGEDGVHNDEV</sequence>
<dbReference type="PANTHER" id="PTHR36143">
    <property type="entry name" value="OS08G0177500 PROTEIN"/>
    <property type="match status" value="1"/>
</dbReference>
<proteinExistence type="predicted"/>
<feature type="compositionally biased region" description="Polar residues" evidence="2">
    <location>
        <begin position="261"/>
        <end position="282"/>
    </location>
</feature>
<feature type="compositionally biased region" description="Basic and acidic residues" evidence="2">
    <location>
        <begin position="364"/>
        <end position="391"/>
    </location>
</feature>
<gene>
    <name evidence="4" type="ORF">K7X08_005975</name>
</gene>
<keyword evidence="3" id="KW-1133">Transmembrane helix</keyword>
<feature type="region of interest" description="Disordered" evidence="2">
    <location>
        <begin position="364"/>
        <end position="393"/>
    </location>
</feature>
<keyword evidence="3" id="KW-0812">Transmembrane</keyword>
<feature type="transmembrane region" description="Helical" evidence="3">
    <location>
        <begin position="12"/>
        <end position="32"/>
    </location>
</feature>
<feature type="compositionally biased region" description="Basic residues" evidence="2">
    <location>
        <begin position="313"/>
        <end position="330"/>
    </location>
</feature>
<evidence type="ECO:0000256" key="3">
    <source>
        <dbReference type="SAM" id="Phobius"/>
    </source>
</evidence>
<feature type="region of interest" description="Disordered" evidence="2">
    <location>
        <begin position="422"/>
        <end position="468"/>
    </location>
</feature>
<dbReference type="Proteomes" id="UP001152561">
    <property type="component" value="Unassembled WGS sequence"/>
</dbReference>
<reference evidence="5" key="1">
    <citation type="journal article" date="2023" name="Proc. Natl. Acad. Sci. U.S.A.">
        <title>Genomic and structural basis for evolution of tropane alkaloid biosynthesis.</title>
        <authorList>
            <person name="Wanga Y.-J."/>
            <person name="Taina T."/>
            <person name="Yua J.-Y."/>
            <person name="Lia J."/>
            <person name="Xua B."/>
            <person name="Chenc J."/>
            <person name="D'Auriad J.C."/>
            <person name="Huanga J.-P."/>
            <person name="Huanga S.-X."/>
        </authorList>
    </citation>
    <scope>NUCLEOTIDE SEQUENCE [LARGE SCALE GENOMIC DNA]</scope>
    <source>
        <strain evidence="5">cv. KIB-2019</strain>
    </source>
</reference>
<name>A0A9Q1R6V1_9SOLA</name>
<dbReference type="EMBL" id="JAJAGQ010000014">
    <property type="protein sequence ID" value="KAJ8543452.1"/>
    <property type="molecule type" value="Genomic_DNA"/>
</dbReference>
<feature type="compositionally biased region" description="Basic and acidic residues" evidence="2">
    <location>
        <begin position="422"/>
        <end position="438"/>
    </location>
</feature>
<feature type="region of interest" description="Disordered" evidence="2">
    <location>
        <begin position="167"/>
        <end position="344"/>
    </location>
</feature>
<keyword evidence="3" id="KW-0472">Membrane</keyword>
<feature type="coiled-coil region" evidence="1">
    <location>
        <begin position="108"/>
        <end position="159"/>
    </location>
</feature>